<feature type="region of interest" description="Disordered" evidence="1">
    <location>
        <begin position="23"/>
        <end position="102"/>
    </location>
</feature>
<dbReference type="Pfam" id="PF00627">
    <property type="entry name" value="UBA"/>
    <property type="match status" value="1"/>
</dbReference>
<evidence type="ECO:0000313" key="5">
    <source>
        <dbReference type="EMBL" id="CAL4807306.1"/>
    </source>
</evidence>
<dbReference type="PROSITE" id="PS50030">
    <property type="entry name" value="UBA"/>
    <property type="match status" value="1"/>
</dbReference>
<evidence type="ECO:0000313" key="6">
    <source>
        <dbReference type="Proteomes" id="UP001152797"/>
    </source>
</evidence>
<name>A0A9P1GS15_9DINO</name>
<gene>
    <name evidence="3" type="ORF">C1SCF055_LOCUS44449</name>
</gene>
<reference evidence="4" key="2">
    <citation type="submission" date="2024-04" db="EMBL/GenBank/DDBJ databases">
        <authorList>
            <person name="Chen Y."/>
            <person name="Shah S."/>
            <person name="Dougan E. K."/>
            <person name="Thang M."/>
            <person name="Chan C."/>
        </authorList>
    </citation>
    <scope>NUCLEOTIDE SEQUENCE [LARGE SCALE GENOMIC DNA]</scope>
</reference>
<evidence type="ECO:0000313" key="3">
    <source>
        <dbReference type="EMBL" id="CAI4019994.1"/>
    </source>
</evidence>
<dbReference type="SUPFAM" id="SSF46934">
    <property type="entry name" value="UBA-like"/>
    <property type="match status" value="1"/>
</dbReference>
<dbReference type="SMART" id="SM00165">
    <property type="entry name" value="UBA"/>
    <property type="match status" value="1"/>
</dbReference>
<sequence length="143" mass="15558">MLMRNSTRIEFRLEDAQEYIRTREAQKRPVGQTGHTCTLPPVPGASPATDDAAAFPTPQSSTTMSPIDRAASLDAGEVNEAQQSRTESLTFAPPQREMSESVSDRFQAEVEQLAVLGIDEEDARRALRATGGDLEAAADRLLL</sequence>
<feature type="domain" description="UBA" evidence="2">
    <location>
        <begin position="101"/>
        <end position="143"/>
    </location>
</feature>
<comment type="caution">
    <text evidence="3">The sequence shown here is derived from an EMBL/GenBank/DDBJ whole genome shotgun (WGS) entry which is preliminary data.</text>
</comment>
<dbReference type="Gene3D" id="1.10.8.10">
    <property type="entry name" value="DNA helicase RuvA subunit, C-terminal domain"/>
    <property type="match status" value="1"/>
</dbReference>
<evidence type="ECO:0000256" key="1">
    <source>
        <dbReference type="SAM" id="MobiDB-lite"/>
    </source>
</evidence>
<keyword evidence="6" id="KW-1185">Reference proteome</keyword>
<organism evidence="3">
    <name type="scientific">Cladocopium goreaui</name>
    <dbReference type="NCBI Taxonomy" id="2562237"/>
    <lineage>
        <taxon>Eukaryota</taxon>
        <taxon>Sar</taxon>
        <taxon>Alveolata</taxon>
        <taxon>Dinophyceae</taxon>
        <taxon>Suessiales</taxon>
        <taxon>Symbiodiniaceae</taxon>
        <taxon>Cladocopium</taxon>
    </lineage>
</organism>
<dbReference type="EMBL" id="CAMXCT030006784">
    <property type="protein sequence ID" value="CAL4807306.1"/>
    <property type="molecule type" value="Genomic_DNA"/>
</dbReference>
<feature type="compositionally biased region" description="Low complexity" evidence="1">
    <location>
        <begin position="45"/>
        <end position="58"/>
    </location>
</feature>
<protein>
    <submittedName>
        <fullName evidence="5">UBA domain-containing protein</fullName>
    </submittedName>
</protein>
<evidence type="ECO:0000313" key="4">
    <source>
        <dbReference type="EMBL" id="CAL1173369.1"/>
    </source>
</evidence>
<accession>A0A9P1GS15</accession>
<evidence type="ECO:0000259" key="2">
    <source>
        <dbReference type="PROSITE" id="PS50030"/>
    </source>
</evidence>
<dbReference type="InterPro" id="IPR015940">
    <property type="entry name" value="UBA"/>
</dbReference>
<dbReference type="InterPro" id="IPR009060">
    <property type="entry name" value="UBA-like_sf"/>
</dbReference>
<reference evidence="3" key="1">
    <citation type="submission" date="2022-10" db="EMBL/GenBank/DDBJ databases">
        <authorList>
            <person name="Chen Y."/>
            <person name="Dougan E. K."/>
            <person name="Chan C."/>
            <person name="Rhodes N."/>
            <person name="Thang M."/>
        </authorList>
    </citation>
    <scope>NUCLEOTIDE SEQUENCE</scope>
</reference>
<proteinExistence type="predicted"/>
<dbReference type="OrthoDB" id="361536at2759"/>
<dbReference type="AlphaFoldDB" id="A0A9P1GS15"/>
<feature type="compositionally biased region" description="Polar residues" evidence="1">
    <location>
        <begin position="80"/>
        <end position="89"/>
    </location>
</feature>
<dbReference type="EMBL" id="CAMXCT010006784">
    <property type="protein sequence ID" value="CAI4019994.1"/>
    <property type="molecule type" value="Genomic_DNA"/>
</dbReference>
<dbReference type="Proteomes" id="UP001152797">
    <property type="component" value="Unassembled WGS sequence"/>
</dbReference>
<dbReference type="EMBL" id="CAMXCT020006784">
    <property type="protein sequence ID" value="CAL1173369.1"/>
    <property type="molecule type" value="Genomic_DNA"/>
</dbReference>